<feature type="transmembrane region" description="Helical" evidence="1">
    <location>
        <begin position="42"/>
        <end position="64"/>
    </location>
</feature>
<keyword evidence="3" id="KW-1185">Reference proteome</keyword>
<dbReference type="EMBL" id="CP010951">
    <property type="protein sequence ID" value="AMO22050.1"/>
    <property type="molecule type" value="Genomic_DNA"/>
</dbReference>
<keyword evidence="1" id="KW-0472">Membrane</keyword>
<name>A0A127JPZ3_9BURK</name>
<dbReference type="AlphaFoldDB" id="A0A127JPZ3"/>
<evidence type="ECO:0000313" key="3">
    <source>
        <dbReference type="Proteomes" id="UP000070433"/>
    </source>
</evidence>
<dbReference type="OrthoDB" id="8910118at2"/>
<keyword evidence="1" id="KW-1133">Transmembrane helix</keyword>
<feature type="transmembrane region" description="Helical" evidence="1">
    <location>
        <begin position="76"/>
        <end position="98"/>
    </location>
</feature>
<protein>
    <submittedName>
        <fullName evidence="2">Membrane protein</fullName>
    </submittedName>
</protein>
<evidence type="ECO:0000313" key="2">
    <source>
        <dbReference type="EMBL" id="AMO22050.1"/>
    </source>
</evidence>
<accession>A0A127JPZ3</accession>
<proteinExistence type="predicted"/>
<gene>
    <name evidence="2" type="ORF">UC35_03120</name>
</gene>
<keyword evidence="1" id="KW-0812">Transmembrane</keyword>
<organism evidence="2 3">
    <name type="scientific">Ramlibacter tataouinensis</name>
    <dbReference type="NCBI Taxonomy" id="94132"/>
    <lineage>
        <taxon>Bacteria</taxon>
        <taxon>Pseudomonadati</taxon>
        <taxon>Pseudomonadota</taxon>
        <taxon>Betaproteobacteria</taxon>
        <taxon>Burkholderiales</taxon>
        <taxon>Comamonadaceae</taxon>
        <taxon>Ramlibacter</taxon>
    </lineage>
</organism>
<dbReference type="Proteomes" id="UP000070433">
    <property type="component" value="Chromosome"/>
</dbReference>
<sequence length="134" mass="13826">MSIFSSPRFLRNVLLADAASCLATGAAQTLLGEPLAELLRLPPALLSGTGLFLLAYALVVGLVATREPVSRPMVGLFIAGNFAWGAACIALLAGSWVMPGALGQAWVAAQAATVLVLGELQWLGLRRATPAGWA</sequence>
<dbReference type="RefSeq" id="WP_061496091.1">
    <property type="nucleotide sequence ID" value="NZ_CP010951.1"/>
</dbReference>
<reference evidence="2 3" key="1">
    <citation type="journal article" date="2014" name="Int. J. Syst. Evol. Microbiol.">
        <title>Ramlibacter solisilvae sp. nov., isolated from forest soil, and emended description of the genus Ramlibacter.</title>
        <authorList>
            <person name="Lee H.J."/>
            <person name="Lee S.H."/>
            <person name="Lee S.S."/>
            <person name="Lee J.S."/>
            <person name="Kim Y."/>
            <person name="Kim S.C."/>
            <person name="Jeon C.O."/>
        </authorList>
    </citation>
    <scope>NUCLEOTIDE SEQUENCE [LARGE SCALE GENOMIC DNA]</scope>
    <source>
        <strain evidence="2 3">5-10</strain>
    </source>
</reference>
<feature type="transmembrane region" description="Helical" evidence="1">
    <location>
        <begin position="104"/>
        <end position="125"/>
    </location>
</feature>
<evidence type="ECO:0000256" key="1">
    <source>
        <dbReference type="SAM" id="Phobius"/>
    </source>
</evidence>